<dbReference type="Proteomes" id="UP001498476">
    <property type="component" value="Unassembled WGS sequence"/>
</dbReference>
<dbReference type="InterPro" id="IPR023210">
    <property type="entry name" value="NADP_OxRdtase_dom"/>
</dbReference>
<dbReference type="Gene3D" id="3.20.20.100">
    <property type="entry name" value="NADP-dependent oxidoreductase domain"/>
    <property type="match status" value="1"/>
</dbReference>
<dbReference type="InterPro" id="IPR050523">
    <property type="entry name" value="AKR_Detox_Biosynth"/>
</dbReference>
<dbReference type="PANTHER" id="PTHR43364:SF4">
    <property type="entry name" value="NAD(P)-LINKED OXIDOREDUCTASE SUPERFAMILY PROTEIN"/>
    <property type="match status" value="1"/>
</dbReference>
<evidence type="ECO:0000256" key="1">
    <source>
        <dbReference type="ARBA" id="ARBA00023002"/>
    </source>
</evidence>
<keyword evidence="4" id="KW-1185">Reference proteome</keyword>
<accession>A0ABR1GWR7</accession>
<evidence type="ECO:0000259" key="2">
    <source>
        <dbReference type="Pfam" id="PF00248"/>
    </source>
</evidence>
<proteinExistence type="predicted"/>
<comment type="caution">
    <text evidence="3">The sequence shown here is derived from an EMBL/GenBank/DDBJ whole genome shotgun (WGS) entry which is preliminary data.</text>
</comment>
<protein>
    <recommendedName>
        <fullName evidence="2">NADP-dependent oxidoreductase domain-containing protein</fullName>
    </recommendedName>
</protein>
<evidence type="ECO:0000313" key="3">
    <source>
        <dbReference type="EMBL" id="KAK7413117.1"/>
    </source>
</evidence>
<dbReference type="Pfam" id="PF00248">
    <property type="entry name" value="Aldo_ket_red"/>
    <property type="match status" value="1"/>
</dbReference>
<reference evidence="3 4" key="1">
    <citation type="journal article" date="2025" name="Microbiol. Resour. Announc.">
        <title>Draft genome sequences for Neonectria magnoliae and Neonectria punicea, canker pathogens of Liriodendron tulipifera and Acer saccharum in West Virginia.</title>
        <authorList>
            <person name="Petronek H.M."/>
            <person name="Kasson M.T."/>
            <person name="Metheny A.M."/>
            <person name="Stauder C.M."/>
            <person name="Lovett B."/>
            <person name="Lynch S.C."/>
            <person name="Garnas J.R."/>
            <person name="Kasson L.R."/>
            <person name="Stajich J.E."/>
        </authorList>
    </citation>
    <scope>NUCLEOTIDE SEQUENCE [LARGE SCALE GENOMIC DNA]</scope>
    <source>
        <strain evidence="3 4">NRRL 64653</strain>
    </source>
</reference>
<keyword evidence="1" id="KW-0560">Oxidoreductase</keyword>
<dbReference type="SUPFAM" id="SSF51430">
    <property type="entry name" value="NAD(P)-linked oxidoreductase"/>
    <property type="match status" value="1"/>
</dbReference>
<gene>
    <name evidence="3" type="ORF">QQX98_008003</name>
</gene>
<name>A0ABR1GWR7_9HYPO</name>
<sequence length="310" mass="34294">MSEVKVVFGGARVNPERGFDDENALVETMGVLTRFSVDTIDTSRAYRESETIIGKSGATAAFQIHTKIPGGMQPGSLSADGMKQSFATSLRELRTDKVNVLYFHNPDPSVTMEESLDAMNEIFQSEGFSEFGLSNYSPGEVEKIYEYCRSRQYVLPTIYQGNYNPLARSAEKVLLPTLRRLGISFHAYSPIAGGFLAKSKKQILAGSGRFIEGSPYWQLYVNDSNLAALEEWSCIASTAGCHPAELAYRWVRFNSLLRGDLDDALIVGANGVAQLEQTLVWLQRGPLDKEIGDRIDQVWRKANGSMHLGS</sequence>
<dbReference type="InterPro" id="IPR036812">
    <property type="entry name" value="NAD(P)_OxRdtase_dom_sf"/>
</dbReference>
<organism evidence="3 4">
    <name type="scientific">Neonectria punicea</name>
    <dbReference type="NCBI Taxonomy" id="979145"/>
    <lineage>
        <taxon>Eukaryota</taxon>
        <taxon>Fungi</taxon>
        <taxon>Dikarya</taxon>
        <taxon>Ascomycota</taxon>
        <taxon>Pezizomycotina</taxon>
        <taxon>Sordariomycetes</taxon>
        <taxon>Hypocreomycetidae</taxon>
        <taxon>Hypocreales</taxon>
        <taxon>Nectriaceae</taxon>
        <taxon>Neonectria</taxon>
    </lineage>
</organism>
<dbReference type="EMBL" id="JAZAVJ010000139">
    <property type="protein sequence ID" value="KAK7413117.1"/>
    <property type="molecule type" value="Genomic_DNA"/>
</dbReference>
<dbReference type="PANTHER" id="PTHR43364">
    <property type="entry name" value="NADH-SPECIFIC METHYLGLYOXAL REDUCTASE-RELATED"/>
    <property type="match status" value="1"/>
</dbReference>
<feature type="domain" description="NADP-dependent oxidoreductase" evidence="2">
    <location>
        <begin position="5"/>
        <end position="299"/>
    </location>
</feature>
<evidence type="ECO:0000313" key="4">
    <source>
        <dbReference type="Proteomes" id="UP001498476"/>
    </source>
</evidence>